<evidence type="ECO:0000313" key="8">
    <source>
        <dbReference type="EMBL" id="GAI84713.1"/>
    </source>
</evidence>
<dbReference type="Gene3D" id="3.40.50.10860">
    <property type="entry name" value="Leucine Dehydrogenase, chain A, domain 1"/>
    <property type="match status" value="1"/>
</dbReference>
<reference evidence="8" key="1">
    <citation type="journal article" date="2014" name="Front. Microbiol.">
        <title>High frequency of phylogenetically diverse reductive dehalogenase-homologous genes in deep subseafloor sedimentary metagenomes.</title>
        <authorList>
            <person name="Kawai M."/>
            <person name="Futagami T."/>
            <person name="Toyoda A."/>
            <person name="Takaki Y."/>
            <person name="Nishi S."/>
            <person name="Hori S."/>
            <person name="Arai W."/>
            <person name="Tsubouchi T."/>
            <person name="Morono Y."/>
            <person name="Uchiyama I."/>
            <person name="Ito T."/>
            <person name="Fujiyama A."/>
            <person name="Inagaki F."/>
            <person name="Takami H."/>
        </authorList>
    </citation>
    <scope>NUCLEOTIDE SEQUENCE</scope>
    <source>
        <strain evidence="8">Expedition CK06-06</strain>
    </source>
</reference>
<dbReference type="PRINTS" id="PR00085">
    <property type="entry name" value="THFDHDRGNASE"/>
</dbReference>
<organism evidence="8">
    <name type="scientific">marine sediment metagenome</name>
    <dbReference type="NCBI Taxonomy" id="412755"/>
    <lineage>
        <taxon>unclassified sequences</taxon>
        <taxon>metagenomes</taxon>
        <taxon>ecological metagenomes</taxon>
    </lineage>
</organism>
<name>X1RVK3_9ZZZZ</name>
<dbReference type="InterPro" id="IPR000672">
    <property type="entry name" value="THF_DH/CycHdrlase"/>
</dbReference>
<keyword evidence="5" id="KW-0511">Multifunctional enzyme</keyword>
<dbReference type="PANTHER" id="PTHR48099">
    <property type="entry name" value="C-1-TETRAHYDROFOLATE SYNTHASE, CYTOPLASMIC-RELATED"/>
    <property type="match status" value="1"/>
</dbReference>
<dbReference type="SUPFAM" id="SSF53223">
    <property type="entry name" value="Aminoacid dehydrogenase-like, N-terminal domain"/>
    <property type="match status" value="1"/>
</dbReference>
<proteinExistence type="predicted"/>
<dbReference type="GO" id="GO:0035999">
    <property type="term" value="P:tetrahydrofolate interconversion"/>
    <property type="evidence" value="ECO:0007669"/>
    <property type="project" value="TreeGrafter"/>
</dbReference>
<keyword evidence="4" id="KW-0560">Oxidoreductase</keyword>
<keyword evidence="2" id="KW-0378">Hydrolase</keyword>
<dbReference type="AlphaFoldDB" id="X1RVK3"/>
<dbReference type="EMBL" id="BARW01011168">
    <property type="protein sequence ID" value="GAI84713.1"/>
    <property type="molecule type" value="Genomic_DNA"/>
</dbReference>
<dbReference type="PANTHER" id="PTHR48099:SF5">
    <property type="entry name" value="C-1-TETRAHYDROFOLATE SYNTHASE, CYTOPLASMIC"/>
    <property type="match status" value="1"/>
</dbReference>
<keyword evidence="6" id="KW-0812">Transmembrane</keyword>
<keyword evidence="6" id="KW-1133">Transmembrane helix</keyword>
<dbReference type="InterPro" id="IPR046346">
    <property type="entry name" value="Aminoacid_DH-like_N_sf"/>
</dbReference>
<dbReference type="Pfam" id="PF00763">
    <property type="entry name" value="THF_DHG_CYH"/>
    <property type="match status" value="1"/>
</dbReference>
<accession>X1RVK3</accession>
<comment type="pathway">
    <text evidence="1">One-carbon metabolism; tetrahydrofolate interconversion.</text>
</comment>
<protein>
    <recommendedName>
        <fullName evidence="7">Tetrahydrofolate dehydrogenase/cyclohydrolase catalytic domain-containing protein</fullName>
    </recommendedName>
</protein>
<keyword evidence="6" id="KW-0472">Membrane</keyword>
<evidence type="ECO:0000259" key="7">
    <source>
        <dbReference type="Pfam" id="PF00763"/>
    </source>
</evidence>
<evidence type="ECO:0000256" key="4">
    <source>
        <dbReference type="ARBA" id="ARBA00023002"/>
    </source>
</evidence>
<dbReference type="GO" id="GO:0004477">
    <property type="term" value="F:methenyltetrahydrofolate cyclohydrolase activity"/>
    <property type="evidence" value="ECO:0007669"/>
    <property type="project" value="TreeGrafter"/>
</dbReference>
<feature type="domain" description="Tetrahydrofolate dehydrogenase/cyclohydrolase catalytic" evidence="7">
    <location>
        <begin position="51"/>
        <end position="141"/>
    </location>
</feature>
<evidence type="ECO:0000256" key="6">
    <source>
        <dbReference type="SAM" id="Phobius"/>
    </source>
</evidence>
<evidence type="ECO:0000256" key="1">
    <source>
        <dbReference type="ARBA" id="ARBA00004777"/>
    </source>
</evidence>
<gene>
    <name evidence="8" type="ORF">S12H4_21653</name>
</gene>
<evidence type="ECO:0000256" key="5">
    <source>
        <dbReference type="ARBA" id="ARBA00023268"/>
    </source>
</evidence>
<dbReference type="GO" id="GO:0004488">
    <property type="term" value="F:methylenetetrahydrofolate dehydrogenase (NADP+) activity"/>
    <property type="evidence" value="ECO:0007669"/>
    <property type="project" value="InterPro"/>
</dbReference>
<comment type="caution">
    <text evidence="8">The sequence shown here is derived from an EMBL/GenBank/DDBJ whole genome shotgun (WGS) entry which is preliminary data.</text>
</comment>
<sequence length="143" mass="16358">WFYHLAKKKNIELQFYFYIKAIIIFICIKSSLTNYTNLTKSTALMTMDKILDGKKLADELNSQLKRNIKEAVEEIGFPPKLVTILVGNDEASKVYVNIKHRTCAQVGIDSQSVILDENISQDNLLEEIRELNNDKSVNGILHL</sequence>
<evidence type="ECO:0000256" key="2">
    <source>
        <dbReference type="ARBA" id="ARBA00022801"/>
    </source>
</evidence>
<feature type="non-terminal residue" evidence="8">
    <location>
        <position position="1"/>
    </location>
</feature>
<dbReference type="GO" id="GO:0005829">
    <property type="term" value="C:cytosol"/>
    <property type="evidence" value="ECO:0007669"/>
    <property type="project" value="TreeGrafter"/>
</dbReference>
<feature type="transmembrane region" description="Helical" evidence="6">
    <location>
        <begin position="15"/>
        <end position="32"/>
    </location>
</feature>
<dbReference type="InterPro" id="IPR020630">
    <property type="entry name" value="THF_DH/CycHdrlase_cat_dom"/>
</dbReference>
<keyword evidence="3" id="KW-0521">NADP</keyword>
<evidence type="ECO:0000256" key="3">
    <source>
        <dbReference type="ARBA" id="ARBA00022857"/>
    </source>
</evidence>